<accession>A0A437GUT2</accession>
<dbReference type="InterPro" id="IPR016039">
    <property type="entry name" value="Thiolase-like"/>
</dbReference>
<organism evidence="8 9">
    <name type="scientific">Croceicoccus ponticola</name>
    <dbReference type="NCBI Taxonomy" id="2217664"/>
    <lineage>
        <taxon>Bacteria</taxon>
        <taxon>Pseudomonadati</taxon>
        <taxon>Pseudomonadota</taxon>
        <taxon>Alphaproteobacteria</taxon>
        <taxon>Sphingomonadales</taxon>
        <taxon>Erythrobacteraceae</taxon>
        <taxon>Croceicoccus</taxon>
    </lineage>
</organism>
<evidence type="ECO:0000256" key="5">
    <source>
        <dbReference type="RuleBase" id="RU003557"/>
    </source>
</evidence>
<dbReference type="Pfam" id="PF00108">
    <property type="entry name" value="Thiolase_N"/>
    <property type="match status" value="1"/>
</dbReference>
<dbReference type="InterPro" id="IPR020616">
    <property type="entry name" value="Thiolase_N"/>
</dbReference>
<dbReference type="EMBL" id="RXOL01000008">
    <property type="protein sequence ID" value="RVQ65259.1"/>
    <property type="molecule type" value="Genomic_DNA"/>
</dbReference>
<protein>
    <submittedName>
        <fullName evidence="8">Acetyl-CoA C-acyltransferase</fullName>
        <ecNumber evidence="8">2.3.1.16</ecNumber>
    </submittedName>
</protein>
<evidence type="ECO:0000259" key="6">
    <source>
        <dbReference type="Pfam" id="PF00108"/>
    </source>
</evidence>
<reference evidence="8 9" key="1">
    <citation type="submission" date="2018-12" db="EMBL/GenBank/DDBJ databases">
        <title>Croceicoccus ponticola sp. nov., a lipolytic bacterium isolated from seawater.</title>
        <authorList>
            <person name="Yoon J.-H."/>
        </authorList>
    </citation>
    <scope>NUCLEOTIDE SEQUENCE [LARGE SCALE GENOMIC DNA]</scope>
    <source>
        <strain evidence="8 9">GM-16</strain>
    </source>
</reference>
<keyword evidence="9" id="KW-1185">Reference proteome</keyword>
<dbReference type="CDD" id="cd00751">
    <property type="entry name" value="thiolase"/>
    <property type="match status" value="1"/>
</dbReference>
<dbReference type="PROSITE" id="PS00737">
    <property type="entry name" value="THIOLASE_2"/>
    <property type="match status" value="1"/>
</dbReference>
<dbReference type="GO" id="GO:0003988">
    <property type="term" value="F:acetyl-CoA C-acyltransferase activity"/>
    <property type="evidence" value="ECO:0007669"/>
    <property type="project" value="UniProtKB-EC"/>
</dbReference>
<feature type="active site" description="Proton acceptor" evidence="4">
    <location>
        <position position="373"/>
    </location>
</feature>
<evidence type="ECO:0000313" key="8">
    <source>
        <dbReference type="EMBL" id="RVQ65259.1"/>
    </source>
</evidence>
<feature type="domain" description="Thiolase N-terminal" evidence="6">
    <location>
        <begin position="5"/>
        <end position="235"/>
    </location>
</feature>
<dbReference type="PROSITE" id="PS00099">
    <property type="entry name" value="THIOLASE_3"/>
    <property type="match status" value="1"/>
</dbReference>
<evidence type="ECO:0000256" key="1">
    <source>
        <dbReference type="ARBA" id="ARBA00010982"/>
    </source>
</evidence>
<evidence type="ECO:0000256" key="4">
    <source>
        <dbReference type="PIRSR" id="PIRSR000429-1"/>
    </source>
</evidence>
<evidence type="ECO:0000259" key="7">
    <source>
        <dbReference type="Pfam" id="PF02803"/>
    </source>
</evidence>
<dbReference type="NCBIfam" id="TIGR01930">
    <property type="entry name" value="AcCoA-C-Actrans"/>
    <property type="match status" value="1"/>
</dbReference>
<feature type="active site" description="Proton acceptor" evidence="4">
    <location>
        <position position="403"/>
    </location>
</feature>
<dbReference type="SUPFAM" id="SSF53901">
    <property type="entry name" value="Thiolase-like"/>
    <property type="match status" value="2"/>
</dbReference>
<dbReference type="InterPro" id="IPR020613">
    <property type="entry name" value="Thiolase_CS"/>
</dbReference>
<keyword evidence="2 5" id="KW-0808">Transferase</keyword>
<dbReference type="Proteomes" id="UP000283003">
    <property type="component" value="Unassembled WGS sequence"/>
</dbReference>
<dbReference type="PIRSF" id="PIRSF000429">
    <property type="entry name" value="Ac-CoA_Ac_transf"/>
    <property type="match status" value="1"/>
</dbReference>
<dbReference type="InterPro" id="IPR002155">
    <property type="entry name" value="Thiolase"/>
</dbReference>
<sequence length="421" mass="44150">MTQAYIIDAVRTPRGIGKVGKGALANMHPQQLAATVLRALAERNSLDTSTVDDIIWSTSAQRGKQAGDLGRMAALDAGYAITASGMTLDRFCGGGISSVALAAGQVMSGMEDCIIAGGTEMMSYTGERDRAEIASGLGAPLMGAGNPTLDRRHPQSHQGICADAIATLENISRADLDALAAESQRRAARAIDQGYFAKSLVPVTAEDGSILLDHEEYPRPATTKESLATLKPAFTELANWVYDEKGSTFANQIRRRYPDLVLNHVHHAGNSSGVVDGAACVLVTSAAYAKQHGLVPRARVVTAVNLGGDPTLMLNAPVPAARKALARAGLTVEDIDLWEINEAFAVVAEKFIRDLDLDREKVNVNGGSIALGHPIGATGAILIGTLLDELERTGGRYGLATMCAAGGMAPAIIIERVTGTL</sequence>
<evidence type="ECO:0000256" key="2">
    <source>
        <dbReference type="ARBA" id="ARBA00022679"/>
    </source>
</evidence>
<gene>
    <name evidence="8" type="ORF">EKN06_13540</name>
</gene>
<dbReference type="Gene3D" id="3.40.47.10">
    <property type="match status" value="2"/>
</dbReference>
<dbReference type="PANTHER" id="PTHR43365">
    <property type="entry name" value="BLR7806 PROTEIN"/>
    <property type="match status" value="1"/>
</dbReference>
<feature type="active site" description="Acyl-thioester intermediate" evidence="4">
    <location>
        <position position="92"/>
    </location>
</feature>
<keyword evidence="3 5" id="KW-0012">Acyltransferase</keyword>
<dbReference type="RefSeq" id="WP_127613460.1">
    <property type="nucleotide sequence ID" value="NZ_RXOL01000008.1"/>
</dbReference>
<evidence type="ECO:0000256" key="3">
    <source>
        <dbReference type="ARBA" id="ARBA00023315"/>
    </source>
</evidence>
<dbReference type="Pfam" id="PF02803">
    <property type="entry name" value="Thiolase_C"/>
    <property type="match status" value="1"/>
</dbReference>
<dbReference type="InterPro" id="IPR020610">
    <property type="entry name" value="Thiolase_AS"/>
</dbReference>
<proteinExistence type="inferred from homology"/>
<evidence type="ECO:0000313" key="9">
    <source>
        <dbReference type="Proteomes" id="UP000283003"/>
    </source>
</evidence>
<dbReference type="AlphaFoldDB" id="A0A437GUT2"/>
<comment type="similarity">
    <text evidence="1 5">Belongs to the thiolase-like superfamily. Thiolase family.</text>
</comment>
<name>A0A437GUT2_9SPHN</name>
<dbReference type="EC" id="2.3.1.16" evidence="8"/>
<feature type="domain" description="Thiolase C-terminal" evidence="7">
    <location>
        <begin position="296"/>
        <end position="416"/>
    </location>
</feature>
<comment type="caution">
    <text evidence="8">The sequence shown here is derived from an EMBL/GenBank/DDBJ whole genome shotgun (WGS) entry which is preliminary data.</text>
</comment>
<dbReference type="NCBIfam" id="NF004682">
    <property type="entry name" value="PRK06025.1"/>
    <property type="match status" value="1"/>
</dbReference>
<dbReference type="InterPro" id="IPR020617">
    <property type="entry name" value="Thiolase_C"/>
</dbReference>
<dbReference type="PANTHER" id="PTHR43365:SF1">
    <property type="entry name" value="ACETYL-COA C-ACYLTRANSFERASE"/>
    <property type="match status" value="1"/>
</dbReference>
<dbReference type="OrthoDB" id="9764638at2"/>